<dbReference type="KEGG" id="acae:HYG86_18030"/>
<evidence type="ECO:0000256" key="2">
    <source>
        <dbReference type="ARBA" id="ARBA00022630"/>
    </source>
</evidence>
<comment type="similarity">
    <text evidence="5">Belongs to the FAD-dependent oxidoreductase 2 family. FRD/SDH subfamily.</text>
</comment>
<dbReference type="PANTHER" id="PTHR43400:SF7">
    <property type="entry name" value="FAD-DEPENDENT OXIDOREDUCTASE 2 FAD BINDING DOMAIN-CONTAINING PROTEIN"/>
    <property type="match status" value="1"/>
</dbReference>
<organism evidence="7 8">
    <name type="scientific">Alkalicella caledoniensis</name>
    <dbReference type="NCBI Taxonomy" id="2731377"/>
    <lineage>
        <taxon>Bacteria</taxon>
        <taxon>Bacillati</taxon>
        <taxon>Bacillota</taxon>
        <taxon>Clostridia</taxon>
        <taxon>Eubacteriales</taxon>
        <taxon>Proteinivoracaceae</taxon>
        <taxon>Alkalicella</taxon>
    </lineage>
</organism>
<dbReference type="PANTHER" id="PTHR43400">
    <property type="entry name" value="FUMARATE REDUCTASE"/>
    <property type="match status" value="1"/>
</dbReference>
<dbReference type="AlphaFoldDB" id="A0A7G9WDJ7"/>
<dbReference type="GO" id="GO:0033765">
    <property type="term" value="F:steroid dehydrogenase activity, acting on the CH-CH group of donors"/>
    <property type="evidence" value="ECO:0007669"/>
    <property type="project" value="UniProtKB-ARBA"/>
</dbReference>
<dbReference type="Gene3D" id="3.50.50.60">
    <property type="entry name" value="FAD/NAD(P)-binding domain"/>
    <property type="match status" value="1"/>
</dbReference>
<accession>A0A7G9WDJ7</accession>
<dbReference type="InterPro" id="IPR003953">
    <property type="entry name" value="FAD-dep_OxRdtase_2_FAD-bd"/>
</dbReference>
<feature type="domain" description="FAD-dependent oxidoreductase 2 FAD-binding" evidence="6">
    <location>
        <begin position="33"/>
        <end position="452"/>
    </location>
</feature>
<dbReference type="GO" id="GO:0010181">
    <property type="term" value="F:FMN binding"/>
    <property type="evidence" value="ECO:0007669"/>
    <property type="project" value="InterPro"/>
</dbReference>
<dbReference type="Pfam" id="PF00890">
    <property type="entry name" value="FAD_binding_2"/>
    <property type="match status" value="1"/>
</dbReference>
<dbReference type="NCBIfam" id="TIGR01813">
    <property type="entry name" value="flavo_cyto_c"/>
    <property type="match status" value="1"/>
</dbReference>
<dbReference type="FunFam" id="3.90.700.10:FF:000007">
    <property type="entry name" value="NADH-dependent fumarate reductase"/>
    <property type="match status" value="1"/>
</dbReference>
<evidence type="ECO:0000259" key="6">
    <source>
        <dbReference type="Pfam" id="PF00890"/>
    </source>
</evidence>
<dbReference type="InterPro" id="IPR010960">
    <property type="entry name" value="Flavocytochrome_c"/>
</dbReference>
<comment type="cofactor">
    <cofactor evidence="1">
        <name>FAD</name>
        <dbReference type="ChEBI" id="CHEBI:57692"/>
    </cofactor>
</comment>
<dbReference type="PRINTS" id="PR00368">
    <property type="entry name" value="FADPNR"/>
</dbReference>
<reference evidence="7 8" key="1">
    <citation type="submission" date="2020-07" db="EMBL/GenBank/DDBJ databases">
        <title>Alkalicella. sp. LB2 genome.</title>
        <authorList>
            <person name="Postec A."/>
            <person name="Quemeneur M."/>
        </authorList>
    </citation>
    <scope>NUCLEOTIDE SEQUENCE [LARGE SCALE GENOMIC DNA]</scope>
    <source>
        <strain evidence="7 8">LB2</strain>
    </source>
</reference>
<keyword evidence="8" id="KW-1185">Reference proteome</keyword>
<keyword evidence="4 5" id="KW-0560">Oxidoreductase</keyword>
<protein>
    <submittedName>
        <fullName evidence="7">Flavocytochrome c</fullName>
    </submittedName>
</protein>
<evidence type="ECO:0000256" key="3">
    <source>
        <dbReference type="ARBA" id="ARBA00022827"/>
    </source>
</evidence>
<dbReference type="Gene3D" id="3.90.700.10">
    <property type="entry name" value="Succinate dehydrogenase/fumarate reductase flavoprotein, catalytic domain"/>
    <property type="match status" value="1"/>
</dbReference>
<dbReference type="InterPro" id="IPR027477">
    <property type="entry name" value="Succ_DH/fumarate_Rdtase_cat_sf"/>
</dbReference>
<evidence type="ECO:0000313" key="7">
    <source>
        <dbReference type="EMBL" id="QNO16759.1"/>
    </source>
</evidence>
<sequence>MDRVLIVSMVVVLTLAVLAGCNRGSSSNDLKTDVVIIGSGGAGLAAAIEAKDAGKEVIIVEMMNMVGGNTLRATGGLNAAGTSVQKDQGIEDSADSHYEDTMKGGYNINNPALVEILASQAADSVEWLIGLGADLSNVGRMAGSSQDRTHRPTGGAPVGPHVVQVLKENAEERGIEILLETKATDIITKDGKATGIKVEQKDGTKFNITADAVIIATGGFGASEEMFAGFDTKLAGFGTTNHAGATGSGIVMGQAIGADVVDMDQIQTHPTVVPSNGHMITEAVRGNGAILVNAKGERFVNELATRDVVSAAILEQEGQTAYLVLDNSIRESLSAIDGYIRMGITLEGTTIEELASNVGMDSDTLVNTITAYNGFVDGVDADFERADMPRKLIEGSYYAIEIGPAVHHTMGGLVINAEGQVIDTEGNVISGLFAAGEVTGGIHGGNRLGGNAMTDLIVFGRIAGKSAAK</sequence>
<evidence type="ECO:0000256" key="4">
    <source>
        <dbReference type="ARBA" id="ARBA00023002"/>
    </source>
</evidence>
<evidence type="ECO:0000256" key="5">
    <source>
        <dbReference type="RuleBase" id="RU366062"/>
    </source>
</evidence>
<name>A0A7G9WDJ7_ALKCA</name>
<dbReference type="Proteomes" id="UP000516160">
    <property type="component" value="Chromosome"/>
</dbReference>
<evidence type="ECO:0000256" key="1">
    <source>
        <dbReference type="ARBA" id="ARBA00001974"/>
    </source>
</evidence>
<dbReference type="InterPro" id="IPR050315">
    <property type="entry name" value="FAD-oxidoreductase_2"/>
</dbReference>
<dbReference type="PROSITE" id="PS51257">
    <property type="entry name" value="PROKAR_LIPOPROTEIN"/>
    <property type="match status" value="1"/>
</dbReference>
<dbReference type="SUPFAM" id="SSF51905">
    <property type="entry name" value="FAD/NAD(P)-binding domain"/>
    <property type="match status" value="1"/>
</dbReference>
<proteinExistence type="inferred from homology"/>
<dbReference type="EMBL" id="CP058559">
    <property type="protein sequence ID" value="QNO16759.1"/>
    <property type="molecule type" value="Genomic_DNA"/>
</dbReference>
<keyword evidence="2 5" id="KW-0285">Flavoprotein</keyword>
<evidence type="ECO:0000313" key="8">
    <source>
        <dbReference type="Proteomes" id="UP000516160"/>
    </source>
</evidence>
<gene>
    <name evidence="7" type="ORF">HYG86_18030</name>
</gene>
<keyword evidence="3 5" id="KW-0274">FAD</keyword>
<dbReference type="InterPro" id="IPR036188">
    <property type="entry name" value="FAD/NAD-bd_sf"/>
</dbReference>
<dbReference type="SUPFAM" id="SSF56425">
    <property type="entry name" value="Succinate dehydrogenase/fumarate reductase flavoprotein, catalytic domain"/>
    <property type="match status" value="1"/>
</dbReference>